<evidence type="ECO:0000313" key="2">
    <source>
        <dbReference type="Proteomes" id="UP000244803"/>
    </source>
</evidence>
<evidence type="ECO:0000313" key="1">
    <source>
        <dbReference type="EMBL" id="UKJ89651.2"/>
    </source>
</evidence>
<reference evidence="1" key="1">
    <citation type="submission" date="2022-07" db="EMBL/GenBank/DDBJ databases">
        <title>Evaluation of T. orientalis genome assembly methods using nanopore sequencing and analysis of variation between genomes.</title>
        <authorList>
            <person name="Yam J."/>
            <person name="Micallef M.L."/>
            <person name="Liu M."/>
            <person name="Djordjevic S.P."/>
            <person name="Bogema D.R."/>
            <person name="Jenkins C."/>
        </authorList>
    </citation>
    <scope>NUCLEOTIDE SEQUENCE</scope>
    <source>
        <strain evidence="1">Fish Creek</strain>
    </source>
</reference>
<name>A0A976M6R7_THEOR</name>
<dbReference type="AlphaFoldDB" id="A0A976M6R7"/>
<organism evidence="1 2">
    <name type="scientific">Theileria orientalis</name>
    <dbReference type="NCBI Taxonomy" id="68886"/>
    <lineage>
        <taxon>Eukaryota</taxon>
        <taxon>Sar</taxon>
        <taxon>Alveolata</taxon>
        <taxon>Apicomplexa</taxon>
        <taxon>Aconoidasida</taxon>
        <taxon>Piroplasmida</taxon>
        <taxon>Theileriidae</taxon>
        <taxon>Theileria</taxon>
    </lineage>
</organism>
<gene>
    <name evidence="1" type="ORF">MACJ_002903</name>
</gene>
<dbReference type="OrthoDB" id="360252at2759"/>
<protein>
    <submittedName>
        <fullName evidence="1">Uncharacterized protein</fullName>
    </submittedName>
</protein>
<proteinExistence type="predicted"/>
<dbReference type="Proteomes" id="UP000244803">
    <property type="component" value="Chromosome 4"/>
</dbReference>
<sequence length="118" mass="13106">MGLIVVTNSDEITAMEGCEYGKKSCMYHLKGEETAYIWGVCYSYHEKLNKLQLIFSTPKSPDDKLSCSEGYKIIAGSMTKLPQKDSSMLDDPEACDKYGISCKLKDGKNPLGFILCKS</sequence>
<accession>A0A976M6R7</accession>
<dbReference type="EMBL" id="CP056067">
    <property type="protein sequence ID" value="UKJ89651.2"/>
    <property type="molecule type" value="Genomic_DNA"/>
</dbReference>